<dbReference type="NCBIfam" id="TIGR00004">
    <property type="entry name" value="Rid family detoxifying hydrolase"/>
    <property type="match status" value="1"/>
</dbReference>
<dbReference type="SUPFAM" id="SSF55298">
    <property type="entry name" value="YjgF-like"/>
    <property type="match status" value="1"/>
</dbReference>
<gene>
    <name evidence="2" type="ORF">SAMN06264867_110143</name>
</gene>
<dbReference type="GO" id="GO:0005829">
    <property type="term" value="C:cytosol"/>
    <property type="evidence" value="ECO:0007669"/>
    <property type="project" value="TreeGrafter"/>
</dbReference>
<keyword evidence="3" id="KW-1185">Reference proteome</keyword>
<evidence type="ECO:0000313" key="3">
    <source>
        <dbReference type="Proteomes" id="UP000319712"/>
    </source>
</evidence>
<dbReference type="GO" id="GO:0019239">
    <property type="term" value="F:deaminase activity"/>
    <property type="evidence" value="ECO:0007669"/>
    <property type="project" value="TreeGrafter"/>
</dbReference>
<protein>
    <submittedName>
        <fullName evidence="2">Endoribonuclease L-PSP</fullName>
    </submittedName>
</protein>
<dbReference type="Gene3D" id="3.30.1330.40">
    <property type="entry name" value="RutC-like"/>
    <property type="match status" value="1"/>
</dbReference>
<dbReference type="FunFam" id="3.30.1330.40:FF:000001">
    <property type="entry name" value="L-PSP family endoribonuclease"/>
    <property type="match status" value="1"/>
</dbReference>
<dbReference type="RefSeq" id="WP_142987450.1">
    <property type="nucleotide sequence ID" value="NZ_FXTD01000010.1"/>
</dbReference>
<dbReference type="InterPro" id="IPR035959">
    <property type="entry name" value="RutC-like_sf"/>
</dbReference>
<dbReference type="PANTHER" id="PTHR11803">
    <property type="entry name" value="2-IMINOBUTANOATE/2-IMINOPROPANOATE DEAMINASE RIDA"/>
    <property type="match status" value="1"/>
</dbReference>
<dbReference type="InterPro" id="IPR006056">
    <property type="entry name" value="RidA"/>
</dbReference>
<dbReference type="EMBL" id="FXTD01000010">
    <property type="protein sequence ID" value="SMO82935.1"/>
    <property type="molecule type" value="Genomic_DNA"/>
</dbReference>
<evidence type="ECO:0000313" key="2">
    <source>
        <dbReference type="EMBL" id="SMO82935.1"/>
    </source>
</evidence>
<evidence type="ECO:0000256" key="1">
    <source>
        <dbReference type="ARBA" id="ARBA00010552"/>
    </source>
</evidence>
<dbReference type="InterPro" id="IPR006175">
    <property type="entry name" value="YjgF/YER057c/UK114"/>
</dbReference>
<sequence length="126" mass="13890">MVRHITTDAGYDSDFPFSQGVIHGDTVYTAGQIPKDPETREVIGETIEEQTHQTFDNLEAVLEAAGTSLENVVKTTAFLTDMDDIEGFNRVYRDRVPEPYPGRSTVEVAALAIDVTVEIEMVAAIE</sequence>
<accession>A0A521EG90</accession>
<dbReference type="PANTHER" id="PTHR11803:SF58">
    <property type="entry name" value="PROTEIN HMF1-RELATED"/>
    <property type="match status" value="1"/>
</dbReference>
<dbReference type="OrthoDB" id="371655at2157"/>
<organism evidence="2 3">
    <name type="scientific">Halorubrum cibi</name>
    <dbReference type="NCBI Taxonomy" id="413815"/>
    <lineage>
        <taxon>Archaea</taxon>
        <taxon>Methanobacteriati</taxon>
        <taxon>Methanobacteriota</taxon>
        <taxon>Stenosarchaea group</taxon>
        <taxon>Halobacteria</taxon>
        <taxon>Halobacteriales</taxon>
        <taxon>Haloferacaceae</taxon>
        <taxon>Halorubrum</taxon>
    </lineage>
</organism>
<dbReference type="AlphaFoldDB" id="A0A521EG90"/>
<proteinExistence type="inferred from homology"/>
<name>A0A521EG90_9EURY</name>
<dbReference type="Pfam" id="PF01042">
    <property type="entry name" value="Ribonuc_L-PSP"/>
    <property type="match status" value="1"/>
</dbReference>
<dbReference type="CDD" id="cd00448">
    <property type="entry name" value="YjgF_YER057c_UK114_family"/>
    <property type="match status" value="1"/>
</dbReference>
<reference evidence="2 3" key="1">
    <citation type="submission" date="2017-05" db="EMBL/GenBank/DDBJ databases">
        <authorList>
            <person name="Varghese N."/>
            <person name="Submissions S."/>
        </authorList>
    </citation>
    <scope>NUCLEOTIDE SEQUENCE [LARGE SCALE GENOMIC DNA]</scope>
    <source>
        <strain evidence="2 3">DSM 19504</strain>
    </source>
</reference>
<dbReference type="Proteomes" id="UP000319712">
    <property type="component" value="Unassembled WGS sequence"/>
</dbReference>
<comment type="similarity">
    <text evidence="1">Belongs to the RutC family.</text>
</comment>